<dbReference type="PROSITE" id="PS51379">
    <property type="entry name" value="4FE4S_FER_2"/>
    <property type="match status" value="1"/>
</dbReference>
<dbReference type="PROSITE" id="PS00198">
    <property type="entry name" value="4FE4S_FER_1"/>
    <property type="match status" value="2"/>
</dbReference>
<dbReference type="EMBL" id="AZFT01000033">
    <property type="protein sequence ID" value="KRL85680.1"/>
    <property type="molecule type" value="Genomic_DNA"/>
</dbReference>
<reference evidence="9 10" key="1">
    <citation type="journal article" date="2015" name="Genome Announc.">
        <title>Expanding the biotechnology potential of lactobacilli through comparative genomics of 213 strains and associated genera.</title>
        <authorList>
            <person name="Sun Z."/>
            <person name="Harris H.M."/>
            <person name="McCann A."/>
            <person name="Guo C."/>
            <person name="Argimon S."/>
            <person name="Zhang W."/>
            <person name="Yang X."/>
            <person name="Jeffery I.B."/>
            <person name="Cooney J.C."/>
            <person name="Kagawa T.F."/>
            <person name="Liu W."/>
            <person name="Song Y."/>
            <person name="Salvetti E."/>
            <person name="Wrobel A."/>
            <person name="Rasinkangas P."/>
            <person name="Parkhill J."/>
            <person name="Rea M.C."/>
            <person name="O'Sullivan O."/>
            <person name="Ritari J."/>
            <person name="Douillard F.P."/>
            <person name="Paul Ross R."/>
            <person name="Yang R."/>
            <person name="Briner A.E."/>
            <person name="Felis G.E."/>
            <person name="de Vos W.M."/>
            <person name="Barrangou R."/>
            <person name="Klaenhammer T.R."/>
            <person name="Caufield P.W."/>
            <person name="Cui Y."/>
            <person name="Zhang H."/>
            <person name="O'Toole P.W."/>
        </authorList>
    </citation>
    <scope>NUCLEOTIDE SEQUENCE [LARGE SCALE GENOMIC DNA]</scope>
    <source>
        <strain evidence="9 10">DSM 16634</strain>
    </source>
</reference>
<dbReference type="InterPro" id="IPR009051">
    <property type="entry name" value="Helical_ferredxn"/>
</dbReference>
<name>A0A0R1TWI1_9LACO</name>
<dbReference type="eggNOG" id="COG1139">
    <property type="taxonomic scope" value="Bacteria"/>
</dbReference>
<keyword evidence="7" id="KW-0411">Iron-sulfur</keyword>
<dbReference type="PANTHER" id="PTHR47153">
    <property type="entry name" value="LACTATE UTILIZATION PROTEIN B"/>
    <property type="match status" value="1"/>
</dbReference>
<dbReference type="AlphaFoldDB" id="A0A0R1TWI1"/>
<evidence type="ECO:0000256" key="3">
    <source>
        <dbReference type="ARBA" id="ARBA00022723"/>
    </source>
</evidence>
<evidence type="ECO:0000313" key="9">
    <source>
        <dbReference type="EMBL" id="KRL85680.1"/>
    </source>
</evidence>
<keyword evidence="3" id="KW-0479">Metal-binding</keyword>
<dbReference type="Pfam" id="PF02589">
    <property type="entry name" value="LUD_dom"/>
    <property type="match status" value="1"/>
</dbReference>
<evidence type="ECO:0000256" key="6">
    <source>
        <dbReference type="ARBA" id="ARBA00023004"/>
    </source>
</evidence>
<feature type="domain" description="4Fe-4S ferredoxin-type" evidence="8">
    <location>
        <begin position="302"/>
        <end position="333"/>
    </location>
</feature>
<dbReference type="InterPro" id="IPR003741">
    <property type="entry name" value="LUD_dom"/>
</dbReference>
<evidence type="ECO:0000256" key="1">
    <source>
        <dbReference type="ARBA" id="ARBA00022448"/>
    </source>
</evidence>
<gene>
    <name evidence="9" type="ORF">FC32_GL000076</name>
</gene>
<evidence type="ECO:0000256" key="7">
    <source>
        <dbReference type="ARBA" id="ARBA00023014"/>
    </source>
</evidence>
<proteinExistence type="predicted"/>
<dbReference type="GO" id="GO:0006089">
    <property type="term" value="P:lactate metabolic process"/>
    <property type="evidence" value="ECO:0007669"/>
    <property type="project" value="InterPro"/>
</dbReference>
<organism evidence="9 10">
    <name type="scientific">Ligilactobacillus apodemi DSM 16634 = JCM 16172</name>
    <dbReference type="NCBI Taxonomy" id="1423724"/>
    <lineage>
        <taxon>Bacteria</taxon>
        <taxon>Bacillati</taxon>
        <taxon>Bacillota</taxon>
        <taxon>Bacilli</taxon>
        <taxon>Lactobacillales</taxon>
        <taxon>Lactobacillaceae</taxon>
        <taxon>Ligilactobacillus</taxon>
    </lineage>
</organism>
<dbReference type="InterPro" id="IPR017900">
    <property type="entry name" value="4Fe4S_Fe_S_CS"/>
</dbReference>
<protein>
    <submittedName>
        <fullName evidence="9">Iron-sulfur cluster binding protein</fullName>
    </submittedName>
</protein>
<evidence type="ECO:0000259" key="8">
    <source>
        <dbReference type="PROSITE" id="PS51379"/>
    </source>
</evidence>
<dbReference type="InterPro" id="IPR024185">
    <property type="entry name" value="FTHF_cligase-like_sf"/>
</dbReference>
<keyword evidence="5" id="KW-0249">Electron transport</keyword>
<dbReference type="Proteomes" id="UP000051324">
    <property type="component" value="Unassembled WGS sequence"/>
</dbReference>
<dbReference type="OrthoDB" id="9782337at2"/>
<dbReference type="RefSeq" id="WP_025087968.1">
    <property type="nucleotide sequence ID" value="NZ_AZFT01000033.1"/>
</dbReference>
<dbReference type="GO" id="GO:0046872">
    <property type="term" value="F:metal ion binding"/>
    <property type="evidence" value="ECO:0007669"/>
    <property type="project" value="UniProtKB-KW"/>
</dbReference>
<sequence>MGLKTSNLTFDERVKKAKQDKFMQAAVGKAQDAQFEKRTRAREELGNWNGWRDLGEQIRQHVIKYLPDYLEEFSANIEKNGGHVYFAKTDVDATNYIKQVAKEKQVKKVVKSKSMVTTEIDLDKELLKLPGLSLMETDLAEFILQEDNWDEPTHIVFPTLHKNRDQVREVFQKIGYTGDNDPEHMGRFARKYLRQYFMEADLGITGCNFAIADNGMINLVTNEGNADLTMALPKTQIVVMGMERIVPSLKEAEVLDNLLCRSAVGQKLTSYCTFSAGKLADELDGPEDFHVVILDNGRSNALNTAFEPILQCIRCGACLNVCPVYRQIGGQGYGSIYPGPMGKVLSPVLDGGYENFGELPYACSLCGACSETCPVKIPLHELILEHRKVEMNKLHLDHSLNNVIFKTISVGTKTPILFKGALLGEHLALKPFSNKKENSVENLYPEGKVDKVPKIAPSLIHGWVDVRDLAEPPKVKENFRHWYDRHQKEKRGEING</sequence>
<dbReference type="InterPro" id="IPR004452">
    <property type="entry name" value="LutB/LldF"/>
</dbReference>
<dbReference type="STRING" id="1423724.FC32_GL000076"/>
<dbReference type="Gene3D" id="3.40.50.10420">
    <property type="entry name" value="NagB/RpiA/CoA transferase-like"/>
    <property type="match status" value="1"/>
</dbReference>
<dbReference type="SUPFAM" id="SSF100950">
    <property type="entry name" value="NagB/RpiA/CoA transferase-like"/>
    <property type="match status" value="1"/>
</dbReference>
<evidence type="ECO:0000256" key="2">
    <source>
        <dbReference type="ARBA" id="ARBA00022485"/>
    </source>
</evidence>
<evidence type="ECO:0000313" key="10">
    <source>
        <dbReference type="Proteomes" id="UP000051324"/>
    </source>
</evidence>
<dbReference type="GO" id="GO:0051539">
    <property type="term" value="F:4 iron, 4 sulfur cluster binding"/>
    <property type="evidence" value="ECO:0007669"/>
    <property type="project" value="UniProtKB-KW"/>
</dbReference>
<keyword evidence="10" id="KW-1185">Reference proteome</keyword>
<evidence type="ECO:0000256" key="4">
    <source>
        <dbReference type="ARBA" id="ARBA00022737"/>
    </source>
</evidence>
<keyword evidence="4" id="KW-0677">Repeat</keyword>
<comment type="caution">
    <text evidence="9">The sequence shown here is derived from an EMBL/GenBank/DDBJ whole genome shotgun (WGS) entry which is preliminary data.</text>
</comment>
<dbReference type="PANTHER" id="PTHR47153:SF2">
    <property type="entry name" value="LACTATE UTILIZATION PROTEIN B"/>
    <property type="match status" value="1"/>
</dbReference>
<dbReference type="InterPro" id="IPR037171">
    <property type="entry name" value="NagB/RpiA_transferase-like"/>
</dbReference>
<dbReference type="Pfam" id="PF13183">
    <property type="entry name" value="Fer4_8"/>
    <property type="match status" value="1"/>
</dbReference>
<dbReference type="NCBIfam" id="TIGR00273">
    <property type="entry name" value="LutB/LldF family L-lactate oxidation iron-sulfur protein"/>
    <property type="match status" value="1"/>
</dbReference>
<evidence type="ECO:0000256" key="5">
    <source>
        <dbReference type="ARBA" id="ARBA00022982"/>
    </source>
</evidence>
<keyword evidence="1" id="KW-0813">Transport</keyword>
<dbReference type="Gene3D" id="1.10.1060.10">
    <property type="entry name" value="Alpha-helical ferredoxin"/>
    <property type="match status" value="1"/>
</dbReference>
<keyword evidence="2" id="KW-0004">4Fe-4S</keyword>
<accession>A0A0R1TWI1</accession>
<dbReference type="SUPFAM" id="SSF46548">
    <property type="entry name" value="alpha-helical ferredoxin"/>
    <property type="match status" value="1"/>
</dbReference>
<keyword evidence="6" id="KW-0408">Iron</keyword>
<dbReference type="InterPro" id="IPR017896">
    <property type="entry name" value="4Fe4S_Fe-S-bd"/>
</dbReference>
<dbReference type="PATRIC" id="fig|1423724.4.peg.77"/>